<dbReference type="EMBL" id="JADPRT010000003">
    <property type="protein sequence ID" value="MBF9068445.1"/>
    <property type="molecule type" value="Genomic_DNA"/>
</dbReference>
<organism evidence="15 16">
    <name type="scientific">Streptacidiphilus fuscans</name>
    <dbReference type="NCBI Taxonomy" id="2789292"/>
    <lineage>
        <taxon>Bacteria</taxon>
        <taxon>Bacillati</taxon>
        <taxon>Actinomycetota</taxon>
        <taxon>Actinomycetes</taxon>
        <taxon>Kitasatosporales</taxon>
        <taxon>Streptomycetaceae</taxon>
        <taxon>Streptacidiphilus</taxon>
    </lineage>
</organism>
<evidence type="ECO:0000256" key="5">
    <source>
        <dbReference type="ARBA" id="ARBA00022741"/>
    </source>
</evidence>
<dbReference type="PROSITE" id="PS00178">
    <property type="entry name" value="AA_TRNA_LIGASE_I"/>
    <property type="match status" value="1"/>
</dbReference>
<dbReference type="InterPro" id="IPR035684">
    <property type="entry name" value="ArgRS_core"/>
</dbReference>
<dbReference type="Pfam" id="PF05746">
    <property type="entry name" value="DALR_1"/>
    <property type="match status" value="1"/>
</dbReference>
<comment type="subcellular location">
    <subcellularLocation>
        <location evidence="1 10">Cytoplasm</location>
    </subcellularLocation>
</comment>
<dbReference type="InterPro" id="IPR014729">
    <property type="entry name" value="Rossmann-like_a/b/a_fold"/>
</dbReference>
<feature type="compositionally biased region" description="Gly residues" evidence="12">
    <location>
        <begin position="311"/>
        <end position="321"/>
    </location>
</feature>
<dbReference type="GO" id="GO:0004814">
    <property type="term" value="F:arginine-tRNA ligase activity"/>
    <property type="evidence" value="ECO:0007669"/>
    <property type="project" value="UniProtKB-UniRule"/>
</dbReference>
<dbReference type="NCBIfam" id="TIGR00456">
    <property type="entry name" value="argS"/>
    <property type="match status" value="1"/>
</dbReference>
<sequence length="609" mass="63991">MSPSSFAPVVTAHAASTPVEPLAVVVERRVAAAMGGASPLLRRSNRADFQANGVLPLAKAERRQPAALAAEIAARIPVDDVVLVCRPSGPGFLNITVSDGALLRNLAARAADARLGVAPKSAPGVTVIDYSSPNIAKEMHVGHIRSTVIGDALARVLAFTGETVVRRNHLGDWGTSFGMLIQQLAETTGLAGDMQVPELSDVYQQARARFDADPDFAERARLRVVALQSGDTETVAAWQRLVAASRRYFARVYAELGVLLEDADALGESHYNPMLAQVCADLERAGIAVPSDGALCVFPSDGADGPDGSHGPDGAGGAAGPEGLGSAPLIVRKGDGGYGYAATDLAAVRDRVDGLGATRLLYLVDARQARHFAQVFDTARRAGWLPPEVTASHLAFGTILGPDGRPFKTRSGDTVRLQDLIDQAVAAARTVVAEKNPDLAPEELEARSRQVGIGALKYADLSNNRVKDYVFDPARMVSLTGDTATYLQYAHARMRSVLRKAGVTGVTAVAGVPAAGASVALEPAERALGLLLDEFGAAVDAVAESCEPHRLCSYLSALASAFSTFWEQCPVLKAEDGAVRDTRLLLCALSARTLAQGMDLLGIEAPERL</sequence>
<dbReference type="GO" id="GO:0006420">
    <property type="term" value="P:arginyl-tRNA aminoacylation"/>
    <property type="evidence" value="ECO:0007669"/>
    <property type="project" value="UniProtKB-UniRule"/>
</dbReference>
<comment type="catalytic activity">
    <reaction evidence="9 10">
        <text>tRNA(Arg) + L-arginine + ATP = L-arginyl-tRNA(Arg) + AMP + diphosphate</text>
        <dbReference type="Rhea" id="RHEA:20301"/>
        <dbReference type="Rhea" id="RHEA-COMP:9658"/>
        <dbReference type="Rhea" id="RHEA-COMP:9673"/>
        <dbReference type="ChEBI" id="CHEBI:30616"/>
        <dbReference type="ChEBI" id="CHEBI:32682"/>
        <dbReference type="ChEBI" id="CHEBI:33019"/>
        <dbReference type="ChEBI" id="CHEBI:78442"/>
        <dbReference type="ChEBI" id="CHEBI:78513"/>
        <dbReference type="ChEBI" id="CHEBI:456215"/>
        <dbReference type="EC" id="6.1.1.19"/>
    </reaction>
</comment>
<dbReference type="InterPro" id="IPR001412">
    <property type="entry name" value="aa-tRNA-synth_I_CS"/>
</dbReference>
<dbReference type="HAMAP" id="MF_00123">
    <property type="entry name" value="Arg_tRNA_synth"/>
    <property type="match status" value="1"/>
</dbReference>
<accession>A0A931B7Q5</accession>
<dbReference type="PANTHER" id="PTHR11956:SF5">
    <property type="entry name" value="ARGININE--TRNA LIGASE, CYTOPLASMIC"/>
    <property type="match status" value="1"/>
</dbReference>
<dbReference type="Gene3D" id="1.10.730.10">
    <property type="entry name" value="Isoleucyl-tRNA Synthetase, Domain 1"/>
    <property type="match status" value="1"/>
</dbReference>
<comment type="subunit">
    <text evidence="10">Monomer.</text>
</comment>
<evidence type="ECO:0000256" key="3">
    <source>
        <dbReference type="ARBA" id="ARBA00022490"/>
    </source>
</evidence>
<keyword evidence="5 10" id="KW-0547">Nucleotide-binding</keyword>
<feature type="region of interest" description="Disordered" evidence="12">
    <location>
        <begin position="301"/>
        <end position="321"/>
    </location>
</feature>
<evidence type="ECO:0000259" key="14">
    <source>
        <dbReference type="SMART" id="SM01016"/>
    </source>
</evidence>
<dbReference type="SMART" id="SM00836">
    <property type="entry name" value="DALR_1"/>
    <property type="match status" value="1"/>
</dbReference>
<dbReference type="GO" id="GO:0005737">
    <property type="term" value="C:cytoplasm"/>
    <property type="evidence" value="ECO:0007669"/>
    <property type="project" value="UniProtKB-SubCell"/>
</dbReference>
<keyword evidence="7 10" id="KW-0648">Protein biosynthesis</keyword>
<keyword evidence="4 10" id="KW-0436">Ligase</keyword>
<dbReference type="Proteomes" id="UP000657385">
    <property type="component" value="Unassembled WGS sequence"/>
</dbReference>
<dbReference type="InterPro" id="IPR001278">
    <property type="entry name" value="Arg-tRNA-ligase"/>
</dbReference>
<evidence type="ECO:0000313" key="15">
    <source>
        <dbReference type="EMBL" id="MBF9068445.1"/>
    </source>
</evidence>
<evidence type="ECO:0000256" key="9">
    <source>
        <dbReference type="ARBA" id="ARBA00049339"/>
    </source>
</evidence>
<keyword evidence="8 10" id="KW-0030">Aminoacyl-tRNA synthetase</keyword>
<evidence type="ECO:0000256" key="1">
    <source>
        <dbReference type="ARBA" id="ARBA00004496"/>
    </source>
</evidence>
<evidence type="ECO:0000259" key="13">
    <source>
        <dbReference type="SMART" id="SM00836"/>
    </source>
</evidence>
<dbReference type="SMART" id="SM01016">
    <property type="entry name" value="Arg_tRNA_synt_N"/>
    <property type="match status" value="1"/>
</dbReference>
<dbReference type="CDD" id="cd00671">
    <property type="entry name" value="ArgRS_core"/>
    <property type="match status" value="1"/>
</dbReference>
<reference evidence="15" key="1">
    <citation type="submission" date="2020-11" db="EMBL/GenBank/DDBJ databases">
        <title>Isolation and identification of active actinomycetes.</title>
        <authorList>
            <person name="Yu B."/>
        </authorList>
    </citation>
    <scope>NUCLEOTIDE SEQUENCE</scope>
    <source>
        <strain evidence="15">NEAU-YB345</strain>
    </source>
</reference>
<dbReference type="EC" id="6.1.1.19" evidence="10"/>
<comment type="caution">
    <text evidence="15">The sequence shown here is derived from an EMBL/GenBank/DDBJ whole genome shotgun (WGS) entry which is preliminary data.</text>
</comment>
<dbReference type="PANTHER" id="PTHR11956">
    <property type="entry name" value="ARGINYL-TRNA SYNTHETASE"/>
    <property type="match status" value="1"/>
</dbReference>
<keyword evidence="16" id="KW-1185">Reference proteome</keyword>
<evidence type="ECO:0000256" key="11">
    <source>
        <dbReference type="RuleBase" id="RU363038"/>
    </source>
</evidence>
<evidence type="ECO:0000256" key="2">
    <source>
        <dbReference type="ARBA" id="ARBA00005594"/>
    </source>
</evidence>
<proteinExistence type="inferred from homology"/>
<feature type="domain" description="Arginyl tRNA synthetase N-terminal" evidence="14">
    <location>
        <begin position="20"/>
        <end position="97"/>
    </location>
</feature>
<dbReference type="SUPFAM" id="SSF52374">
    <property type="entry name" value="Nucleotidylyl transferase"/>
    <property type="match status" value="1"/>
</dbReference>
<dbReference type="Pfam" id="PF00750">
    <property type="entry name" value="tRNA-synt_1d"/>
    <property type="match status" value="1"/>
</dbReference>
<dbReference type="SUPFAM" id="SSF47323">
    <property type="entry name" value="Anticodon-binding domain of a subclass of class I aminoacyl-tRNA synthetases"/>
    <property type="match status" value="1"/>
</dbReference>
<dbReference type="Pfam" id="PF03485">
    <property type="entry name" value="Arg_tRNA_synt_N"/>
    <property type="match status" value="1"/>
</dbReference>
<dbReference type="Gene3D" id="3.30.1360.70">
    <property type="entry name" value="Arginyl tRNA synthetase N-terminal domain"/>
    <property type="match status" value="1"/>
</dbReference>
<evidence type="ECO:0000256" key="7">
    <source>
        <dbReference type="ARBA" id="ARBA00022917"/>
    </source>
</evidence>
<protein>
    <recommendedName>
        <fullName evidence="10">Arginine--tRNA ligase</fullName>
        <ecNumber evidence="10">6.1.1.19</ecNumber>
    </recommendedName>
    <alternativeName>
        <fullName evidence="10">Arginyl-tRNA synthetase</fullName>
        <shortName evidence="10">ArgRS</shortName>
    </alternativeName>
</protein>
<name>A0A931B7Q5_9ACTN</name>
<gene>
    <name evidence="10 15" type="primary">argS</name>
    <name evidence="15" type="ORF">I2501_10420</name>
</gene>
<dbReference type="InterPro" id="IPR008909">
    <property type="entry name" value="DALR_anticod-bd"/>
</dbReference>
<dbReference type="PRINTS" id="PR01038">
    <property type="entry name" value="TRNASYNTHARG"/>
</dbReference>
<keyword evidence="6 10" id="KW-0067">ATP-binding</keyword>
<feature type="short sequence motif" description="'HIGH' region" evidence="10">
    <location>
        <begin position="133"/>
        <end position="143"/>
    </location>
</feature>
<keyword evidence="3 10" id="KW-0963">Cytoplasm</keyword>
<dbReference type="CDD" id="cd07956">
    <property type="entry name" value="Anticodon_Ia_Arg"/>
    <property type="match status" value="1"/>
</dbReference>
<dbReference type="InterPro" id="IPR036695">
    <property type="entry name" value="Arg-tRNA-synth_N_sf"/>
</dbReference>
<comment type="similarity">
    <text evidence="2 10 11">Belongs to the class-I aminoacyl-tRNA synthetase family.</text>
</comment>
<evidence type="ECO:0000256" key="6">
    <source>
        <dbReference type="ARBA" id="ARBA00022840"/>
    </source>
</evidence>
<evidence type="ECO:0000313" key="16">
    <source>
        <dbReference type="Proteomes" id="UP000657385"/>
    </source>
</evidence>
<dbReference type="GO" id="GO:0005524">
    <property type="term" value="F:ATP binding"/>
    <property type="evidence" value="ECO:0007669"/>
    <property type="project" value="UniProtKB-UniRule"/>
</dbReference>
<dbReference type="InterPro" id="IPR005148">
    <property type="entry name" value="Arg-tRNA-synth_N"/>
</dbReference>
<dbReference type="InterPro" id="IPR009080">
    <property type="entry name" value="tRNAsynth_Ia_anticodon-bd"/>
</dbReference>
<dbReference type="Gene3D" id="3.40.50.620">
    <property type="entry name" value="HUPs"/>
    <property type="match status" value="1"/>
</dbReference>
<evidence type="ECO:0000256" key="8">
    <source>
        <dbReference type="ARBA" id="ARBA00023146"/>
    </source>
</evidence>
<dbReference type="AlphaFoldDB" id="A0A931B7Q5"/>
<evidence type="ECO:0000256" key="4">
    <source>
        <dbReference type="ARBA" id="ARBA00022598"/>
    </source>
</evidence>
<evidence type="ECO:0000256" key="10">
    <source>
        <dbReference type="HAMAP-Rule" id="MF_00123"/>
    </source>
</evidence>
<feature type="domain" description="DALR anticodon binding" evidence="13">
    <location>
        <begin position="487"/>
        <end position="609"/>
    </location>
</feature>
<dbReference type="SUPFAM" id="SSF55190">
    <property type="entry name" value="Arginyl-tRNA synthetase (ArgRS), N-terminal 'additional' domain"/>
    <property type="match status" value="1"/>
</dbReference>
<dbReference type="RefSeq" id="WP_196193578.1">
    <property type="nucleotide sequence ID" value="NZ_JADPRT010000003.1"/>
</dbReference>
<evidence type="ECO:0000256" key="12">
    <source>
        <dbReference type="SAM" id="MobiDB-lite"/>
    </source>
</evidence>
<dbReference type="FunFam" id="1.10.730.10:FF:000008">
    <property type="entry name" value="Arginine--tRNA ligase"/>
    <property type="match status" value="1"/>
</dbReference>